<dbReference type="RefSeq" id="WP_124297614.1">
    <property type="nucleotide sequence ID" value="NZ_BDEV01000118.1"/>
</dbReference>
<feature type="chain" id="PRO_5019108152" evidence="1">
    <location>
        <begin position="26"/>
        <end position="205"/>
    </location>
</feature>
<gene>
    <name evidence="2" type="ORF">NBRC3278_2779</name>
</gene>
<reference evidence="2 3" key="1">
    <citation type="submission" date="2016-06" db="EMBL/GenBank/DDBJ databases">
        <title>Acetobacter pasteurianus NBRC 3278 whole genome sequencing project.</title>
        <authorList>
            <person name="Matsutani M."/>
            <person name="Shiwa Y."/>
            <person name="Okamoto-Kainuma A."/>
            <person name="Ishikawa M."/>
            <person name="Koizumi Y."/>
            <person name="Yoshikawa H."/>
            <person name="Yakushi T."/>
            <person name="Matsushita K."/>
        </authorList>
    </citation>
    <scope>NUCLEOTIDE SEQUENCE [LARGE SCALE GENOMIC DNA]</scope>
    <source>
        <strain evidence="2 3">NBRC 3278</strain>
    </source>
</reference>
<name>A0A401X7E7_ACEPA</name>
<evidence type="ECO:0000313" key="3">
    <source>
        <dbReference type="Proteomes" id="UP000287385"/>
    </source>
</evidence>
<dbReference type="EMBL" id="BDEV01000118">
    <property type="protein sequence ID" value="GCD63686.1"/>
    <property type="molecule type" value="Genomic_DNA"/>
</dbReference>
<comment type="caution">
    <text evidence="2">The sequence shown here is derived from an EMBL/GenBank/DDBJ whole genome shotgun (WGS) entry which is preliminary data.</text>
</comment>
<evidence type="ECO:0000256" key="1">
    <source>
        <dbReference type="SAM" id="SignalP"/>
    </source>
</evidence>
<feature type="signal peptide" evidence="1">
    <location>
        <begin position="1"/>
        <end position="25"/>
    </location>
</feature>
<accession>A0A401X7E7</accession>
<keyword evidence="3" id="KW-1185">Reference proteome</keyword>
<keyword evidence="1" id="KW-0732">Signal</keyword>
<dbReference type="AlphaFoldDB" id="A0A401X7E7"/>
<organism evidence="2 3">
    <name type="scientific">Acetobacter pasteurianus NBRC 3278</name>
    <dbReference type="NCBI Taxonomy" id="1226660"/>
    <lineage>
        <taxon>Bacteria</taxon>
        <taxon>Pseudomonadati</taxon>
        <taxon>Pseudomonadota</taxon>
        <taxon>Alphaproteobacteria</taxon>
        <taxon>Acetobacterales</taxon>
        <taxon>Acetobacteraceae</taxon>
        <taxon>Acetobacter</taxon>
    </lineage>
</organism>
<proteinExistence type="predicted"/>
<protein>
    <submittedName>
        <fullName evidence="2">Uncharacterized protein</fullName>
    </submittedName>
</protein>
<sequence length="205" mass="22504">MRYGLKKNIGLGLASAILLVGQAVAMDKVVWAAPQYYNGGYNQKDMIGGNRNVDGKQPLEYPIKVMTVKVSPGESRQNKLDAIINGAAVYLLRAEEENIGVRISSPSDLIAQNLPPRGSIYKCPKVILERENQIALGVKIGRIPSSMDGDVDIKTNAYVINKAGCPYQDVLDLKARIWSNPEGTMLYLAPTGLNIVSGRDRRYRL</sequence>
<evidence type="ECO:0000313" key="2">
    <source>
        <dbReference type="EMBL" id="GCD63686.1"/>
    </source>
</evidence>
<dbReference type="Proteomes" id="UP000287385">
    <property type="component" value="Unassembled WGS sequence"/>
</dbReference>